<sequence length="221" mass="24925">MKITKNQNESFSVLHEHTHAYSQYQAGLKAAEKGMNKVAQAWNALEVGKFDQESLEKIYDIDYFKNKYAGIVQVKVDKIDLPKALKERIFADSIESETYTDLILQLEALYRNGNSWCRIPSSGGTRSFEVNVSYFQVKEGIVSIVPNIEGLTKPQFQILGDSPEKIEAFEKLNEAAKALTEATRLLEETGVFSAYSNPLIEQSPLFDFQDKGYVLNLGILL</sequence>
<dbReference type="RefSeq" id="WP_086500032.1">
    <property type="nucleotide sequence ID" value="NZ_MSSV01000004.1"/>
</dbReference>
<comment type="caution">
    <text evidence="1">The sequence shown here is derived from an EMBL/GenBank/DDBJ whole genome shotgun (WGS) entry which is preliminary data.</text>
</comment>
<name>A0A2W7RIX2_9BACT</name>
<reference evidence="1 3" key="1">
    <citation type="submission" date="2018-06" db="EMBL/GenBank/DDBJ databases">
        <title>Genomic Encyclopedia of Archaeal and Bacterial Type Strains, Phase II (KMG-II): from individual species to whole genera.</title>
        <authorList>
            <person name="Goeker M."/>
        </authorList>
    </citation>
    <scope>NUCLEOTIDE SEQUENCE [LARGE SCALE GENOMIC DNA]</scope>
    <source>
        <strain evidence="1 3">DSM 22686</strain>
    </source>
</reference>
<reference evidence="2 4" key="2">
    <citation type="submission" date="2019-08" db="EMBL/GenBank/DDBJ databases">
        <title>Genome of Algoriphagus ratkowskyi IC026.</title>
        <authorList>
            <person name="Bowman J.P."/>
        </authorList>
    </citation>
    <scope>NUCLEOTIDE SEQUENCE [LARGE SCALE GENOMIC DNA]</scope>
    <source>
        <strain evidence="2 4">IC026</strain>
    </source>
</reference>
<protein>
    <submittedName>
        <fullName evidence="1">Uncharacterized protein</fullName>
    </submittedName>
</protein>
<evidence type="ECO:0000313" key="2">
    <source>
        <dbReference type="EMBL" id="TXD78027.1"/>
    </source>
</evidence>
<dbReference type="Proteomes" id="UP000321927">
    <property type="component" value="Unassembled WGS sequence"/>
</dbReference>
<evidence type="ECO:0000313" key="1">
    <source>
        <dbReference type="EMBL" id="PZX60201.1"/>
    </source>
</evidence>
<evidence type="ECO:0000313" key="4">
    <source>
        <dbReference type="Proteomes" id="UP000321927"/>
    </source>
</evidence>
<dbReference type="AlphaFoldDB" id="A0A2W7RIX2"/>
<keyword evidence="4" id="KW-1185">Reference proteome</keyword>
<accession>A0A2W7RIX2</accession>
<organism evidence="1 3">
    <name type="scientific">Algoriphagus ratkowskyi</name>
    <dbReference type="NCBI Taxonomy" id="57028"/>
    <lineage>
        <taxon>Bacteria</taxon>
        <taxon>Pseudomonadati</taxon>
        <taxon>Bacteroidota</taxon>
        <taxon>Cytophagia</taxon>
        <taxon>Cytophagales</taxon>
        <taxon>Cyclobacteriaceae</taxon>
        <taxon>Algoriphagus</taxon>
    </lineage>
</organism>
<proteinExistence type="predicted"/>
<dbReference type="Proteomes" id="UP000249115">
    <property type="component" value="Unassembled WGS sequence"/>
</dbReference>
<gene>
    <name evidence="2" type="ORF">ESW18_08230</name>
    <name evidence="1" type="ORF">LV84_00471</name>
</gene>
<dbReference type="EMBL" id="VORV01000005">
    <property type="protein sequence ID" value="TXD78027.1"/>
    <property type="molecule type" value="Genomic_DNA"/>
</dbReference>
<evidence type="ECO:0000313" key="3">
    <source>
        <dbReference type="Proteomes" id="UP000249115"/>
    </source>
</evidence>
<dbReference type="EMBL" id="QKZU01000002">
    <property type="protein sequence ID" value="PZX60201.1"/>
    <property type="molecule type" value="Genomic_DNA"/>
</dbReference>